<dbReference type="Pfam" id="PF01344">
    <property type="entry name" value="Kelch_1"/>
    <property type="match status" value="1"/>
</dbReference>
<proteinExistence type="predicted"/>
<dbReference type="SMART" id="SM00612">
    <property type="entry name" value="Kelch"/>
    <property type="match status" value="1"/>
</dbReference>
<evidence type="ECO:0000313" key="1">
    <source>
        <dbReference type="EMBL" id="TKD00584.1"/>
    </source>
</evidence>
<keyword evidence="2" id="KW-1185">Reference proteome</keyword>
<dbReference type="OrthoDB" id="5511621at2"/>
<dbReference type="SUPFAM" id="SSF117281">
    <property type="entry name" value="Kelch motif"/>
    <property type="match status" value="1"/>
</dbReference>
<reference evidence="1 2" key="1">
    <citation type="submission" date="2019-04" db="EMBL/GenBank/DDBJ databases">
        <authorList>
            <person name="Li Y."/>
            <person name="Wang J."/>
        </authorList>
    </citation>
    <scope>NUCLEOTIDE SEQUENCE [LARGE SCALE GENOMIC DNA]</scope>
    <source>
        <strain evidence="1 2">DSM 14668</strain>
    </source>
</reference>
<evidence type="ECO:0000313" key="2">
    <source>
        <dbReference type="Proteomes" id="UP000309215"/>
    </source>
</evidence>
<dbReference type="Proteomes" id="UP000309215">
    <property type="component" value="Unassembled WGS sequence"/>
</dbReference>
<organism evidence="1 2">
    <name type="scientific">Polyangium fumosum</name>
    <dbReference type="NCBI Taxonomy" id="889272"/>
    <lineage>
        <taxon>Bacteria</taxon>
        <taxon>Pseudomonadati</taxon>
        <taxon>Myxococcota</taxon>
        <taxon>Polyangia</taxon>
        <taxon>Polyangiales</taxon>
        <taxon>Polyangiaceae</taxon>
        <taxon>Polyangium</taxon>
    </lineage>
</organism>
<accession>A0A4U1J0S1</accession>
<sequence length="91" mass="9418">MRETRFGNVALGLPDGRVLVAGGENDNGSTLASVEIYDPSANTWLLAPALGSPRAVMAAALLDDGSVLFTGGWAPPEAWASCEVHLPKPAE</sequence>
<dbReference type="InterPro" id="IPR015915">
    <property type="entry name" value="Kelch-typ_b-propeller"/>
</dbReference>
<dbReference type="AlphaFoldDB" id="A0A4U1J0S1"/>
<comment type="caution">
    <text evidence="1">The sequence shown here is derived from an EMBL/GenBank/DDBJ whole genome shotgun (WGS) entry which is preliminary data.</text>
</comment>
<dbReference type="Gene3D" id="2.130.10.80">
    <property type="entry name" value="Galactose oxidase/kelch, beta-propeller"/>
    <property type="match status" value="1"/>
</dbReference>
<evidence type="ECO:0008006" key="3">
    <source>
        <dbReference type="Google" id="ProtNLM"/>
    </source>
</evidence>
<name>A0A4U1J0S1_9BACT</name>
<dbReference type="InterPro" id="IPR006652">
    <property type="entry name" value="Kelch_1"/>
</dbReference>
<dbReference type="EMBL" id="SSMQ01000046">
    <property type="protein sequence ID" value="TKD00584.1"/>
    <property type="molecule type" value="Genomic_DNA"/>
</dbReference>
<dbReference type="InterPro" id="IPR037293">
    <property type="entry name" value="Gal_Oxidase_central_sf"/>
</dbReference>
<protein>
    <recommendedName>
        <fullName evidence="3">Galactose oxidase</fullName>
    </recommendedName>
</protein>
<gene>
    <name evidence="1" type="ORF">E8A74_34250</name>
</gene>